<protein>
    <submittedName>
        <fullName evidence="1">Uncharacterized protein</fullName>
    </submittedName>
</protein>
<evidence type="ECO:0000313" key="2">
    <source>
        <dbReference type="Proteomes" id="UP001234202"/>
    </source>
</evidence>
<name>A0ACC2X603_9TREE</name>
<proteinExistence type="predicted"/>
<dbReference type="Proteomes" id="UP001234202">
    <property type="component" value="Unassembled WGS sequence"/>
</dbReference>
<reference evidence="1" key="1">
    <citation type="submission" date="2023-04" db="EMBL/GenBank/DDBJ databases">
        <title>Draft Genome sequencing of Naganishia species isolated from polar environments using Oxford Nanopore Technology.</title>
        <authorList>
            <person name="Leo P."/>
            <person name="Venkateswaran K."/>
        </authorList>
    </citation>
    <scope>NUCLEOTIDE SEQUENCE</scope>
    <source>
        <strain evidence="1">DBVPG 5303</strain>
    </source>
</reference>
<comment type="caution">
    <text evidence="1">The sequence shown here is derived from an EMBL/GenBank/DDBJ whole genome shotgun (WGS) entry which is preliminary data.</text>
</comment>
<dbReference type="EMBL" id="JASBWV010000027">
    <property type="protein sequence ID" value="KAJ9118861.1"/>
    <property type="molecule type" value="Genomic_DNA"/>
</dbReference>
<accession>A0ACC2X603</accession>
<sequence>MPSLAWQQQCEEFTADLTTTSVRDVATYYYPAGSFVNVTSPWSTLTTTDLPAFCRLTFNVLTNPVTGKTAGAELWLPDDWNTRMLAFGGGGWSGGGKSRIAVGSPANPFGRWIPWTLQQSLIMQPVNSSKWISTDTWAIIHREILRHDPATCLSVDQLESFRKQYTTYVNGNQDYLSAPYTLGGELLWGTHGVSTPVPWKMAEDYYKYFVLK</sequence>
<evidence type="ECO:0000313" key="1">
    <source>
        <dbReference type="EMBL" id="KAJ9118861.1"/>
    </source>
</evidence>
<keyword evidence="2" id="KW-1185">Reference proteome</keyword>
<organism evidence="1 2">
    <name type="scientific">Naganishia onofrii</name>
    <dbReference type="NCBI Taxonomy" id="1851511"/>
    <lineage>
        <taxon>Eukaryota</taxon>
        <taxon>Fungi</taxon>
        <taxon>Dikarya</taxon>
        <taxon>Basidiomycota</taxon>
        <taxon>Agaricomycotina</taxon>
        <taxon>Tremellomycetes</taxon>
        <taxon>Filobasidiales</taxon>
        <taxon>Filobasidiaceae</taxon>
        <taxon>Naganishia</taxon>
    </lineage>
</organism>
<gene>
    <name evidence="1" type="ORF">QFC24_006060</name>
</gene>